<dbReference type="Pfam" id="PF05593">
    <property type="entry name" value="RHS_repeat"/>
    <property type="match status" value="8"/>
</dbReference>
<accession>A0A2D2CVQ8</accession>
<dbReference type="NCBIfam" id="TIGR01643">
    <property type="entry name" value="YD_repeat_2x"/>
    <property type="match status" value="11"/>
</dbReference>
<dbReference type="InterPro" id="IPR045351">
    <property type="entry name" value="DUF6531"/>
</dbReference>
<dbReference type="Proteomes" id="UP000230709">
    <property type="component" value="Chromosome"/>
</dbReference>
<dbReference type="Pfam" id="PF25023">
    <property type="entry name" value="TEN_YD-shell"/>
    <property type="match status" value="2"/>
</dbReference>
<dbReference type="STRING" id="595536.GCA_000178815_00628"/>
<keyword evidence="5" id="KW-1185">Reference proteome</keyword>
<proteinExistence type="predicted"/>
<protein>
    <submittedName>
        <fullName evidence="4">Sugar-binding protein</fullName>
    </submittedName>
</protein>
<dbReference type="InterPro" id="IPR050708">
    <property type="entry name" value="T6SS_VgrG/RHS"/>
</dbReference>
<sequence>MCSLGGGGGFGNGIGGGGFGATGGDVAGAGSRNNFDRSQNQGDRADICVGDPINFATGSQFEKETDYSAAGRLPLTLIRYYNSMDPSGLHELGRNWHLSYSRSIAVNGATAAITRDDGRVLTFTSSNGTWTPPLYASYSLSSTSSGYTLITDLDETETYNSAGKLLSYSDRGGLKITLVYDGQGRVSTIKDLFGRTMTFSYNSGSLISRVQTPDGNRYDYGYNADQRLTSVTFPDGSVRRYLYERSGQPNSLTGVVDENNIRYTTTEYDDSGRAVSSQHAGGADRYSVSYDNLSSTGVVDVKMPLGGSQKYTLKSVNGLAKQIEQWRGCAECSPNGSSGQSNANVYDSNGNVKSYTDFNGNKTTAIYDQSRNLPTSETLAAGTPVARSITTTWHSKFRLPTKIVDGARTFTYSYDAAKGVLLTAAVATSTSSSTRTYAYNNVGQVTSATDPRGRVTGYAYDAMGNLSSVTNARGHTTAFTSYDANGRPLTIQDPNGVVTTLTYNFRGQITSSIKLGQSTTYTYDATGQLTKRREPTGATLYFGYDAAHRLTSVRDGAGNKIVYTLDAAGNRIGEEAFDPSGVRVRKHNRGYDGLERLSQDVGAYEQTSMYDYDSNDNTVGIQNPNGNVTAFTYDALDRLSKKTYPLNDVFSGGAGTIVFADILYAYDANGRLASVTDPRGLTTRYTNNLLDLPDAIASPDTRLTSKTYDAAGNVLTSTDALSQTTTYLYDQLSRLVKTTYADGSIATYVYDQGDYGIGRLTSVTDSTGTTSFAYDAFGHVVQKTQTIGAVTLTSKWFYHATNGRLIGHTYPSGFKLLYSYDSAGRVSAITLQRPDGTQSTLIGAISYGPFETITSWNPNVSGGGSYIRSFNADGRITNITSSTGNKLTYTYDAGGRIKSISESNLAVKSFYYDRNDRLIRYARASNSILYDYDNADNRTSAGGSVYTISTTGNRIASIVAAGSSTIQSFSWDAAGGLRTHASDFTLGYDKRNRLVQAKVGALTTKYGVNDLGQRVTKSGASGQVEYFYDLSSHVIGTYDQSGAAKEEIVWLGDLPVATLQSGAAYFIMPDQLGAPHEIVNAANARVWFWDHDPFGNGAPTATAGFSHDLRFPGQIYDAETRLHYNGFRDYSPTLGRYVQSDPIGLAGGINTYNYVNSNPLSNIDSSGLETLVITSGGISSNPFGHSALAFTGQGVYSYGTADLYGSSTTAYIQGQLVSRSVTITTLKTTSEQEESMANYYKQNYGRGTKYSVISNNCANAAAGALSGAGVIGPLFSTALMLPYDPQHWASQQLGSVTQTLAQGSALPSGFDAFNPR</sequence>
<feature type="domain" description="Teneurin-like YD-shell" evidence="3">
    <location>
        <begin position="158"/>
        <end position="292"/>
    </location>
</feature>
<evidence type="ECO:0000259" key="2">
    <source>
        <dbReference type="Pfam" id="PF20148"/>
    </source>
</evidence>
<organism evidence="4 5">
    <name type="scientific">Methylosinus trichosporium (strain ATCC 35070 / NCIMB 11131 / UNIQEM 75 / OB3b)</name>
    <dbReference type="NCBI Taxonomy" id="595536"/>
    <lineage>
        <taxon>Bacteria</taxon>
        <taxon>Pseudomonadati</taxon>
        <taxon>Pseudomonadota</taxon>
        <taxon>Alphaproteobacteria</taxon>
        <taxon>Hyphomicrobiales</taxon>
        <taxon>Methylocystaceae</taxon>
        <taxon>Methylosinus</taxon>
    </lineage>
</organism>
<dbReference type="KEGG" id="mtw:CQW49_01575"/>
<dbReference type="PRINTS" id="PR00394">
    <property type="entry name" value="RHSPROTEIN"/>
</dbReference>
<dbReference type="InterPro" id="IPR031325">
    <property type="entry name" value="RHS_repeat"/>
</dbReference>
<dbReference type="PANTHER" id="PTHR32305:SF15">
    <property type="entry name" value="PROTEIN RHSA-RELATED"/>
    <property type="match status" value="1"/>
</dbReference>
<keyword evidence="1" id="KW-0677">Repeat</keyword>
<dbReference type="InterPro" id="IPR056823">
    <property type="entry name" value="TEN-like_YD-shell"/>
</dbReference>
<evidence type="ECO:0000259" key="3">
    <source>
        <dbReference type="Pfam" id="PF25023"/>
    </source>
</evidence>
<dbReference type="InterPro" id="IPR006530">
    <property type="entry name" value="YD"/>
</dbReference>
<dbReference type="InterPro" id="IPR022385">
    <property type="entry name" value="Rhs_assc_core"/>
</dbReference>
<evidence type="ECO:0000313" key="4">
    <source>
        <dbReference type="EMBL" id="ATQ66729.1"/>
    </source>
</evidence>
<reference evidence="5" key="1">
    <citation type="submission" date="2017-10" db="EMBL/GenBank/DDBJ databases">
        <title>Completed PacBio SMRT sequence of Methylosinus trichosporium OB3b reveals presence of a third large plasmid.</title>
        <authorList>
            <person name="Charles T.C."/>
            <person name="Lynch M.D.J."/>
            <person name="Heil J.R."/>
            <person name="Cheng J."/>
        </authorList>
    </citation>
    <scope>NUCLEOTIDE SEQUENCE [LARGE SCALE GENOMIC DNA]</scope>
    <source>
        <strain evidence="5">OB3b</strain>
    </source>
</reference>
<dbReference type="Gene3D" id="2.180.10.10">
    <property type="entry name" value="RHS repeat-associated core"/>
    <property type="match status" value="3"/>
</dbReference>
<dbReference type="Pfam" id="PF20148">
    <property type="entry name" value="DUF6531"/>
    <property type="match status" value="1"/>
</dbReference>
<feature type="domain" description="DUF6531" evidence="2">
    <location>
        <begin position="50"/>
        <end position="123"/>
    </location>
</feature>
<evidence type="ECO:0000256" key="1">
    <source>
        <dbReference type="ARBA" id="ARBA00022737"/>
    </source>
</evidence>
<evidence type="ECO:0000313" key="5">
    <source>
        <dbReference type="Proteomes" id="UP000230709"/>
    </source>
</evidence>
<gene>
    <name evidence="4" type="ORF">CQW49_01575</name>
</gene>
<dbReference type="NCBIfam" id="TIGR03696">
    <property type="entry name" value="Rhs_assc_core"/>
    <property type="match status" value="1"/>
</dbReference>
<name>A0A2D2CVQ8_METT3</name>
<dbReference type="PANTHER" id="PTHR32305">
    <property type="match status" value="1"/>
</dbReference>
<dbReference type="EMBL" id="CP023737">
    <property type="protein sequence ID" value="ATQ66729.1"/>
    <property type="molecule type" value="Genomic_DNA"/>
</dbReference>
<feature type="domain" description="Teneurin-like YD-shell" evidence="3">
    <location>
        <begin position="872"/>
        <end position="1141"/>
    </location>
</feature>